<gene>
    <name evidence="1" type="ORF">SAMN02745158_00586</name>
</gene>
<proteinExistence type="predicted"/>
<evidence type="ECO:0000313" key="1">
    <source>
        <dbReference type="EMBL" id="SHE47947.1"/>
    </source>
</evidence>
<dbReference type="OrthoDB" id="9789238at2"/>
<keyword evidence="2" id="KW-1185">Reference proteome</keyword>
<name>A0A1M4TUG7_9CLOT</name>
<sequence length="137" mass="16106">MIDDQPEIDTIQNICEALIRNGKLEQEDWGIRKKVLEDIIRNKYYVYYNCGDVMEELTEKLCANREEYLACADIMDASGTYKERAAYLYYEHGKEDKYLSYLEEHLESSSKEYSALITYYQEHGQQEDACRVAELGL</sequence>
<accession>A0A1M4TUG7</accession>
<dbReference type="RefSeq" id="WP_084067598.1">
    <property type="nucleotide sequence ID" value="NZ_FQVI01000002.1"/>
</dbReference>
<organism evidence="1 2">
    <name type="scientific">Lactonifactor longoviformis DSM 17459</name>
    <dbReference type="NCBI Taxonomy" id="1122155"/>
    <lineage>
        <taxon>Bacteria</taxon>
        <taxon>Bacillati</taxon>
        <taxon>Bacillota</taxon>
        <taxon>Clostridia</taxon>
        <taxon>Eubacteriales</taxon>
        <taxon>Clostridiaceae</taxon>
        <taxon>Lactonifactor</taxon>
    </lineage>
</organism>
<protein>
    <submittedName>
        <fullName evidence="1">Uncharacterized protein</fullName>
    </submittedName>
</protein>
<reference evidence="1 2" key="1">
    <citation type="submission" date="2016-11" db="EMBL/GenBank/DDBJ databases">
        <authorList>
            <person name="Jaros S."/>
            <person name="Januszkiewicz K."/>
            <person name="Wedrychowicz H."/>
        </authorList>
    </citation>
    <scope>NUCLEOTIDE SEQUENCE [LARGE SCALE GENOMIC DNA]</scope>
    <source>
        <strain evidence="1 2">DSM 17459</strain>
    </source>
</reference>
<dbReference type="AlphaFoldDB" id="A0A1M4TUG7"/>
<dbReference type="EMBL" id="FQVI01000002">
    <property type="protein sequence ID" value="SHE47947.1"/>
    <property type="molecule type" value="Genomic_DNA"/>
</dbReference>
<dbReference type="STRING" id="1122155.SAMN02745158_00586"/>
<dbReference type="Proteomes" id="UP000184245">
    <property type="component" value="Unassembled WGS sequence"/>
</dbReference>
<evidence type="ECO:0000313" key="2">
    <source>
        <dbReference type="Proteomes" id="UP000184245"/>
    </source>
</evidence>